<gene>
    <name evidence="3" type="ORF">HUT08_31795</name>
</gene>
<dbReference type="Proteomes" id="UP000509303">
    <property type="component" value="Chromosome"/>
</dbReference>
<dbReference type="InterPro" id="IPR000253">
    <property type="entry name" value="FHA_dom"/>
</dbReference>
<dbReference type="SUPFAM" id="SSF49879">
    <property type="entry name" value="SMAD/FHA domain"/>
    <property type="match status" value="1"/>
</dbReference>
<proteinExistence type="predicted"/>
<reference evidence="3 4" key="1">
    <citation type="submission" date="2020-06" db="EMBL/GenBank/DDBJ databases">
        <title>Genome mining for natural products.</title>
        <authorList>
            <person name="Zhang B."/>
            <person name="Shi J."/>
            <person name="Ge H."/>
        </authorList>
    </citation>
    <scope>NUCLEOTIDE SEQUENCE [LARGE SCALE GENOMIC DNA]</scope>
    <source>
        <strain evidence="3 4">NA00687</strain>
    </source>
</reference>
<dbReference type="EMBL" id="CP054929">
    <property type="protein sequence ID" value="QKW53369.1"/>
    <property type="molecule type" value="Genomic_DNA"/>
</dbReference>
<evidence type="ECO:0000256" key="1">
    <source>
        <dbReference type="ARBA" id="ARBA00022553"/>
    </source>
</evidence>
<name>A0A7H8NFW2_9ACTN</name>
<keyword evidence="4" id="KW-1185">Reference proteome</keyword>
<sequence length="267" mass="29003">MTSKVSLLPQDIGSLSRTAPAARPGTLFVLGANGGMSVAPDADFPLMFGRNLPDVHVCVGAADRRVSRRQGLITREASRWVLRNTGKLPIRLPGSRLVLGGNTVELSPGYTPLFIVSTRQEHLLEVRVTASAPRGGGSPASCGADTFDGDAHELSRDERLVLTCLGQRYLRADPHPQPLTWGQVAFEVGELRADERWTAKRAAHIVTLVRHRLSKEYGVAGLLEEEIPPPVGNALNHNLINNLLVTTTLTRADLHQLDQADPRTLDQ</sequence>
<accession>A0A7H8NFW2</accession>
<dbReference type="AlphaFoldDB" id="A0A7H8NFW2"/>
<keyword evidence="1" id="KW-0597">Phosphoprotein</keyword>
<protein>
    <recommendedName>
        <fullName evidence="2">FHA domain-containing protein</fullName>
    </recommendedName>
</protein>
<dbReference type="PROSITE" id="PS50006">
    <property type="entry name" value="FHA_DOMAIN"/>
    <property type="match status" value="1"/>
</dbReference>
<dbReference type="InterPro" id="IPR008984">
    <property type="entry name" value="SMAD_FHA_dom_sf"/>
</dbReference>
<organism evidence="3 4">
    <name type="scientific">Streptomyces buecherae</name>
    <dbReference type="NCBI Taxonomy" id="2763006"/>
    <lineage>
        <taxon>Bacteria</taxon>
        <taxon>Bacillati</taxon>
        <taxon>Actinomycetota</taxon>
        <taxon>Actinomycetes</taxon>
        <taxon>Kitasatosporales</taxon>
        <taxon>Streptomycetaceae</taxon>
        <taxon>Streptomyces</taxon>
    </lineage>
</organism>
<evidence type="ECO:0000313" key="4">
    <source>
        <dbReference type="Proteomes" id="UP000509303"/>
    </source>
</evidence>
<feature type="domain" description="FHA" evidence="2">
    <location>
        <begin position="46"/>
        <end position="97"/>
    </location>
</feature>
<evidence type="ECO:0000313" key="3">
    <source>
        <dbReference type="EMBL" id="QKW53369.1"/>
    </source>
</evidence>
<dbReference type="RefSeq" id="WP_176165075.1">
    <property type="nucleotide sequence ID" value="NZ_CP054929.1"/>
</dbReference>
<evidence type="ECO:0000259" key="2">
    <source>
        <dbReference type="PROSITE" id="PS50006"/>
    </source>
</evidence>